<dbReference type="PROSITE" id="PS51755">
    <property type="entry name" value="OMPR_PHOB"/>
    <property type="match status" value="1"/>
</dbReference>
<protein>
    <submittedName>
        <fullName evidence="6">DNA-binding response regulator, OmpR family, contains REC and winged-helix (WHTH) domain</fullName>
    </submittedName>
</protein>
<dbReference type="Pfam" id="PF00486">
    <property type="entry name" value="Trans_reg_C"/>
    <property type="match status" value="1"/>
</dbReference>
<accession>A0A1H3TQB9</accession>
<dbReference type="Pfam" id="PF00072">
    <property type="entry name" value="Response_reg"/>
    <property type="match status" value="1"/>
</dbReference>
<sequence>MRVLVVEDEAFLAEALQAGLRREGMAVDIAGDGATALESVAVNEYDVVVLDRDLPGVHGDDVCRHVVASRPDCRILMLTAAGGLADKVDGLRLGSDDYLVKPFDFPELVARLHALRRRAAAAHPPVLTYADLRLDPARRDARRGDRTLRLTRKEFAVLELLLRADGAVLSAEHLLEKAWDAHADPFTNAVRITISTLRRKLGDPPILHTATGVGYYLATTT</sequence>
<organism evidence="6 7">
    <name type="scientific">Saccharopolyspora shandongensis</name>
    <dbReference type="NCBI Taxonomy" id="418495"/>
    <lineage>
        <taxon>Bacteria</taxon>
        <taxon>Bacillati</taxon>
        <taxon>Actinomycetota</taxon>
        <taxon>Actinomycetes</taxon>
        <taxon>Pseudonocardiales</taxon>
        <taxon>Pseudonocardiaceae</taxon>
        <taxon>Saccharopolyspora</taxon>
    </lineage>
</organism>
<dbReference type="RefSeq" id="WP_093278293.1">
    <property type="nucleotide sequence ID" value="NZ_FNOK01000088.1"/>
</dbReference>
<evidence type="ECO:0000259" key="5">
    <source>
        <dbReference type="PROSITE" id="PS51755"/>
    </source>
</evidence>
<evidence type="ECO:0000259" key="4">
    <source>
        <dbReference type="PROSITE" id="PS50110"/>
    </source>
</evidence>
<dbReference type="InterPro" id="IPR036388">
    <property type="entry name" value="WH-like_DNA-bd_sf"/>
</dbReference>
<dbReference type="GO" id="GO:0032993">
    <property type="term" value="C:protein-DNA complex"/>
    <property type="evidence" value="ECO:0007669"/>
    <property type="project" value="TreeGrafter"/>
</dbReference>
<dbReference type="OrthoDB" id="9802426at2"/>
<dbReference type="InterPro" id="IPR001867">
    <property type="entry name" value="OmpR/PhoB-type_DNA-bd"/>
</dbReference>
<dbReference type="EMBL" id="FNOK01000088">
    <property type="protein sequence ID" value="SDZ51845.1"/>
    <property type="molecule type" value="Genomic_DNA"/>
</dbReference>
<keyword evidence="1 3" id="KW-0238">DNA-binding</keyword>
<feature type="DNA-binding region" description="OmpR/PhoB-type" evidence="3">
    <location>
        <begin position="124"/>
        <end position="219"/>
    </location>
</feature>
<evidence type="ECO:0000256" key="3">
    <source>
        <dbReference type="PROSITE-ProRule" id="PRU01091"/>
    </source>
</evidence>
<feature type="domain" description="OmpR/PhoB-type" evidence="5">
    <location>
        <begin position="124"/>
        <end position="219"/>
    </location>
</feature>
<dbReference type="Gene3D" id="3.40.50.2300">
    <property type="match status" value="1"/>
</dbReference>
<evidence type="ECO:0000256" key="1">
    <source>
        <dbReference type="ARBA" id="ARBA00023125"/>
    </source>
</evidence>
<evidence type="ECO:0000256" key="2">
    <source>
        <dbReference type="PROSITE-ProRule" id="PRU00169"/>
    </source>
</evidence>
<feature type="domain" description="Response regulatory" evidence="4">
    <location>
        <begin position="2"/>
        <end position="116"/>
    </location>
</feature>
<reference evidence="7" key="1">
    <citation type="submission" date="2016-10" db="EMBL/GenBank/DDBJ databases">
        <authorList>
            <person name="Varghese N."/>
            <person name="Submissions S."/>
        </authorList>
    </citation>
    <scope>NUCLEOTIDE SEQUENCE [LARGE SCALE GENOMIC DNA]</scope>
    <source>
        <strain evidence="7">CGMCC 4.3530</strain>
    </source>
</reference>
<dbReference type="AlphaFoldDB" id="A0A1H3TQB9"/>
<dbReference type="STRING" id="418495.SAMN05216215_108811"/>
<dbReference type="Gene3D" id="1.10.10.10">
    <property type="entry name" value="Winged helix-like DNA-binding domain superfamily/Winged helix DNA-binding domain"/>
    <property type="match status" value="1"/>
</dbReference>
<dbReference type="Proteomes" id="UP000199529">
    <property type="component" value="Unassembled WGS sequence"/>
</dbReference>
<dbReference type="InterPro" id="IPR001789">
    <property type="entry name" value="Sig_transdc_resp-reg_receiver"/>
</dbReference>
<dbReference type="GO" id="GO:0000976">
    <property type="term" value="F:transcription cis-regulatory region binding"/>
    <property type="evidence" value="ECO:0007669"/>
    <property type="project" value="TreeGrafter"/>
</dbReference>
<dbReference type="SUPFAM" id="SSF52172">
    <property type="entry name" value="CheY-like"/>
    <property type="match status" value="1"/>
</dbReference>
<dbReference type="GO" id="GO:0006355">
    <property type="term" value="P:regulation of DNA-templated transcription"/>
    <property type="evidence" value="ECO:0007669"/>
    <property type="project" value="InterPro"/>
</dbReference>
<dbReference type="PANTHER" id="PTHR48111">
    <property type="entry name" value="REGULATOR OF RPOS"/>
    <property type="match status" value="1"/>
</dbReference>
<dbReference type="InterPro" id="IPR011006">
    <property type="entry name" value="CheY-like_superfamily"/>
</dbReference>
<dbReference type="GO" id="GO:0005829">
    <property type="term" value="C:cytosol"/>
    <property type="evidence" value="ECO:0007669"/>
    <property type="project" value="TreeGrafter"/>
</dbReference>
<dbReference type="GO" id="GO:0000156">
    <property type="term" value="F:phosphorelay response regulator activity"/>
    <property type="evidence" value="ECO:0007669"/>
    <property type="project" value="TreeGrafter"/>
</dbReference>
<name>A0A1H3TQB9_9PSEU</name>
<dbReference type="InterPro" id="IPR039420">
    <property type="entry name" value="WalR-like"/>
</dbReference>
<dbReference type="SMART" id="SM00862">
    <property type="entry name" value="Trans_reg_C"/>
    <property type="match status" value="1"/>
</dbReference>
<dbReference type="CDD" id="cd00383">
    <property type="entry name" value="trans_reg_C"/>
    <property type="match status" value="1"/>
</dbReference>
<keyword evidence="7" id="KW-1185">Reference proteome</keyword>
<dbReference type="PANTHER" id="PTHR48111:SF36">
    <property type="entry name" value="TRANSCRIPTIONAL REGULATORY PROTEIN CUTR"/>
    <property type="match status" value="1"/>
</dbReference>
<dbReference type="Gene3D" id="6.10.250.690">
    <property type="match status" value="1"/>
</dbReference>
<dbReference type="PROSITE" id="PS50110">
    <property type="entry name" value="RESPONSE_REGULATORY"/>
    <property type="match status" value="1"/>
</dbReference>
<gene>
    <name evidence="6" type="ORF">SAMN05216215_108811</name>
</gene>
<proteinExistence type="predicted"/>
<evidence type="ECO:0000313" key="7">
    <source>
        <dbReference type="Proteomes" id="UP000199529"/>
    </source>
</evidence>
<dbReference type="SMART" id="SM00448">
    <property type="entry name" value="REC"/>
    <property type="match status" value="1"/>
</dbReference>
<feature type="modified residue" description="4-aspartylphosphate" evidence="2">
    <location>
        <position position="51"/>
    </location>
</feature>
<evidence type="ECO:0000313" key="6">
    <source>
        <dbReference type="EMBL" id="SDZ51845.1"/>
    </source>
</evidence>
<keyword evidence="2" id="KW-0597">Phosphoprotein</keyword>